<evidence type="ECO:0000313" key="2">
    <source>
        <dbReference type="Proteomes" id="UP000284220"/>
    </source>
</evidence>
<organism evidence="1 2">
    <name type="scientific">Blautia obeum</name>
    <dbReference type="NCBI Taxonomy" id="40520"/>
    <lineage>
        <taxon>Bacteria</taxon>
        <taxon>Bacillati</taxon>
        <taxon>Bacillota</taxon>
        <taxon>Clostridia</taxon>
        <taxon>Lachnospirales</taxon>
        <taxon>Lachnospiraceae</taxon>
        <taxon>Blautia</taxon>
    </lineage>
</organism>
<dbReference type="RefSeq" id="WP_118197443.1">
    <property type="nucleotide sequence ID" value="NZ_QRHZ01000001.1"/>
</dbReference>
<dbReference type="AlphaFoldDB" id="A0A414SKM0"/>
<evidence type="ECO:0000313" key="1">
    <source>
        <dbReference type="EMBL" id="RHG20121.1"/>
    </source>
</evidence>
<gene>
    <name evidence="1" type="ORF">DW272_02625</name>
</gene>
<proteinExistence type="predicted"/>
<name>A0A414SKM0_9FIRM</name>
<sequence length="157" mass="18599">MKVLKNNYPETLEKQALENIEVECENCGSILSVNNKDTHIGWLGMKYVTCPCCNKDTSVEEFEGITVTAKNVNFPTHFHYTDKEQRWVVHVEDENINKNIKKGIEYFRLNKDEYYWFTESGDTIVIMFRYEDDSMYSVYVSRSFYEGDIEFEGEDYK</sequence>
<protein>
    <submittedName>
        <fullName evidence="1">Uncharacterized protein</fullName>
    </submittedName>
</protein>
<comment type="caution">
    <text evidence="1">The sequence shown here is derived from an EMBL/GenBank/DDBJ whole genome shotgun (WGS) entry which is preliminary data.</text>
</comment>
<reference evidence="1 2" key="1">
    <citation type="submission" date="2018-08" db="EMBL/GenBank/DDBJ databases">
        <title>A genome reference for cultivated species of the human gut microbiota.</title>
        <authorList>
            <person name="Zou Y."/>
            <person name="Xue W."/>
            <person name="Luo G."/>
        </authorList>
    </citation>
    <scope>NUCLEOTIDE SEQUENCE [LARGE SCALE GENOMIC DNA]</scope>
    <source>
        <strain evidence="1 2">AM22-9LB</strain>
    </source>
</reference>
<accession>A0A414SKM0</accession>
<dbReference type="Proteomes" id="UP000284220">
    <property type="component" value="Unassembled WGS sequence"/>
</dbReference>
<dbReference type="EMBL" id="QRHZ01000001">
    <property type="protein sequence ID" value="RHG20121.1"/>
    <property type="molecule type" value="Genomic_DNA"/>
</dbReference>